<feature type="signal peptide" evidence="1">
    <location>
        <begin position="1"/>
        <end position="17"/>
    </location>
</feature>
<accession>A0A915AUE9</accession>
<dbReference type="AlphaFoldDB" id="A0A915AUE9"/>
<evidence type="ECO:0000256" key="1">
    <source>
        <dbReference type="SAM" id="SignalP"/>
    </source>
</evidence>
<keyword evidence="1" id="KW-0732">Signal</keyword>
<protein>
    <submittedName>
        <fullName evidence="3">Uncharacterized protein</fullName>
    </submittedName>
</protein>
<proteinExistence type="predicted"/>
<name>A0A915AUE9_PARUN</name>
<evidence type="ECO:0000313" key="2">
    <source>
        <dbReference type="Proteomes" id="UP000887569"/>
    </source>
</evidence>
<feature type="chain" id="PRO_5036765295" evidence="1">
    <location>
        <begin position="18"/>
        <end position="81"/>
    </location>
</feature>
<keyword evidence="2" id="KW-1185">Reference proteome</keyword>
<dbReference type="WBParaSite" id="PgR016_g013_t01">
    <property type="protein sequence ID" value="PgR016_g013_t01"/>
    <property type="gene ID" value="PgR016_g013"/>
</dbReference>
<dbReference type="Proteomes" id="UP000887569">
    <property type="component" value="Unplaced"/>
</dbReference>
<evidence type="ECO:0000313" key="3">
    <source>
        <dbReference type="WBParaSite" id="PgR016_g013_t01"/>
    </source>
</evidence>
<reference evidence="3" key="1">
    <citation type="submission" date="2022-11" db="UniProtKB">
        <authorList>
            <consortium name="WormBaseParasite"/>
        </authorList>
    </citation>
    <scope>IDENTIFICATION</scope>
</reference>
<organism evidence="2 3">
    <name type="scientific">Parascaris univalens</name>
    <name type="common">Nematode worm</name>
    <dbReference type="NCBI Taxonomy" id="6257"/>
    <lineage>
        <taxon>Eukaryota</taxon>
        <taxon>Metazoa</taxon>
        <taxon>Ecdysozoa</taxon>
        <taxon>Nematoda</taxon>
        <taxon>Chromadorea</taxon>
        <taxon>Rhabditida</taxon>
        <taxon>Spirurina</taxon>
        <taxon>Ascaridomorpha</taxon>
        <taxon>Ascaridoidea</taxon>
        <taxon>Ascarididae</taxon>
        <taxon>Parascaris</taxon>
    </lineage>
</organism>
<sequence>MAVYRSILLVIVVASDGLFGMNLKESDSSSQIVDLLSMIKGPLSLNGVRQGEFWPDSSNLPLYYSFFDSSDGSKIRLHRSA</sequence>